<evidence type="ECO:0000259" key="4">
    <source>
        <dbReference type="Pfam" id="PF22065"/>
    </source>
</evidence>
<feature type="domain" description="Cep192-like" evidence="6">
    <location>
        <begin position="1903"/>
        <end position="2001"/>
    </location>
</feature>
<feature type="domain" description="Cep192-like" evidence="9">
    <location>
        <begin position="2406"/>
        <end position="2506"/>
    </location>
</feature>
<dbReference type="InterPro" id="IPR039103">
    <property type="entry name" value="Spd-2/CEP192"/>
</dbReference>
<feature type="compositionally biased region" description="Polar residues" evidence="1">
    <location>
        <begin position="2344"/>
        <end position="2355"/>
    </location>
</feature>
<dbReference type="InterPro" id="IPR054092">
    <property type="entry name" value="Cep192-like_D6"/>
</dbReference>
<dbReference type="Pfam" id="PF25763">
    <property type="entry name" value="Aurora-A_bind_CEP192"/>
    <property type="match status" value="1"/>
</dbReference>
<evidence type="ECO:0000313" key="10">
    <source>
        <dbReference type="EMBL" id="KAK6490619.1"/>
    </source>
</evidence>
<evidence type="ECO:0000313" key="11">
    <source>
        <dbReference type="Proteomes" id="UP001369086"/>
    </source>
</evidence>
<feature type="region of interest" description="Disordered" evidence="1">
    <location>
        <begin position="2344"/>
        <end position="2372"/>
    </location>
</feature>
<proteinExistence type="predicted"/>
<dbReference type="InterPro" id="IPR054088">
    <property type="entry name" value="Cep192-like_D8"/>
</dbReference>
<feature type="compositionally biased region" description="Basic and acidic residues" evidence="1">
    <location>
        <begin position="1013"/>
        <end position="1025"/>
    </location>
</feature>
<reference evidence="10 11" key="1">
    <citation type="submission" date="2021-05" db="EMBL/GenBank/DDBJ databases">
        <authorList>
            <person name="Zahm M."/>
            <person name="Klopp C."/>
            <person name="Cabau C."/>
            <person name="Kuhl H."/>
            <person name="Suciu R."/>
            <person name="Ciorpac M."/>
            <person name="Holostenco D."/>
            <person name="Gessner J."/>
            <person name="Wuertz S."/>
            <person name="Hohne C."/>
            <person name="Stock M."/>
            <person name="Gislard M."/>
            <person name="Lluch J."/>
            <person name="Milhes M."/>
            <person name="Lampietro C."/>
            <person name="Lopez Roques C."/>
            <person name="Donnadieu C."/>
            <person name="Du K."/>
            <person name="Schartl M."/>
            <person name="Guiguen Y."/>
        </authorList>
    </citation>
    <scope>NUCLEOTIDE SEQUENCE [LARGE SCALE GENOMIC DNA]</scope>
    <source>
        <strain evidence="10">Hh-F2</strain>
        <tissue evidence="10">Blood</tissue>
    </source>
</reference>
<feature type="region of interest" description="Disordered" evidence="1">
    <location>
        <begin position="1116"/>
        <end position="1225"/>
    </location>
</feature>
<dbReference type="InterPro" id="IPR054085">
    <property type="entry name" value="Cep192-like_D1"/>
</dbReference>
<dbReference type="Pfam" id="PF22060">
    <property type="entry name" value="Cep192_D1"/>
    <property type="match status" value="1"/>
</dbReference>
<feature type="region of interest" description="Disordered" evidence="1">
    <location>
        <begin position="974"/>
        <end position="1044"/>
    </location>
</feature>
<organism evidence="10 11">
    <name type="scientific">Huso huso</name>
    <name type="common">Beluga</name>
    <name type="synonym">Acipenser huso</name>
    <dbReference type="NCBI Taxonomy" id="61971"/>
    <lineage>
        <taxon>Eukaryota</taxon>
        <taxon>Metazoa</taxon>
        <taxon>Chordata</taxon>
        <taxon>Craniata</taxon>
        <taxon>Vertebrata</taxon>
        <taxon>Euteleostomi</taxon>
        <taxon>Actinopterygii</taxon>
        <taxon>Chondrostei</taxon>
        <taxon>Acipenseriformes</taxon>
        <taxon>Acipenseridae</taxon>
        <taxon>Huso</taxon>
    </lineage>
</organism>
<feature type="compositionally biased region" description="Polar residues" evidence="1">
    <location>
        <begin position="1116"/>
        <end position="1135"/>
    </location>
</feature>
<feature type="region of interest" description="Disordered" evidence="1">
    <location>
        <begin position="812"/>
        <end position="834"/>
    </location>
</feature>
<evidence type="ECO:0000259" key="2">
    <source>
        <dbReference type="Pfam" id="PF22060"/>
    </source>
</evidence>
<feature type="region of interest" description="Disordered" evidence="1">
    <location>
        <begin position="1251"/>
        <end position="1309"/>
    </location>
</feature>
<dbReference type="CDD" id="cd21856">
    <property type="entry name" value="Plk4BD_Cep192"/>
    <property type="match status" value="1"/>
</dbReference>
<dbReference type="InterPro" id="IPR054089">
    <property type="entry name" value="Cep192-like_D3"/>
</dbReference>
<dbReference type="InterPro" id="IPR013783">
    <property type="entry name" value="Ig-like_fold"/>
</dbReference>
<dbReference type="InterPro" id="IPR057665">
    <property type="entry name" value="CEP192_PLK4_bind"/>
</dbReference>
<dbReference type="Pfam" id="PF22065">
    <property type="entry name" value="Cep192_D7"/>
    <property type="match status" value="1"/>
</dbReference>
<feature type="domain" description="Cep192-like" evidence="2">
    <location>
        <begin position="1626"/>
        <end position="1747"/>
    </location>
</feature>
<feature type="domain" description="Cep192-like" evidence="5">
    <location>
        <begin position="2712"/>
        <end position="2811"/>
    </location>
</feature>
<dbReference type="Proteomes" id="UP001369086">
    <property type="component" value="Unassembled WGS sequence"/>
</dbReference>
<comment type="caution">
    <text evidence="10">The sequence shown here is derived from an EMBL/GenBank/DDBJ whole genome shotgun (WGS) entry which is preliminary data.</text>
</comment>
<feature type="compositionally biased region" description="Low complexity" evidence="1">
    <location>
        <begin position="1177"/>
        <end position="1198"/>
    </location>
</feature>
<dbReference type="InterPro" id="IPR054090">
    <property type="entry name" value="Cep192_Spd-2-like_dom"/>
</dbReference>
<dbReference type="PANTHER" id="PTHR16029">
    <property type="entry name" value="CENTROSOMAL PROTEIN OF 192 KDA"/>
    <property type="match status" value="1"/>
</dbReference>
<dbReference type="Pfam" id="PF25765">
    <property type="entry name" value="PLK4_bind_CEP192"/>
    <property type="match status" value="1"/>
</dbReference>
<dbReference type="EMBL" id="JAHFZB010000004">
    <property type="protein sequence ID" value="KAK6490619.1"/>
    <property type="molecule type" value="Genomic_DNA"/>
</dbReference>
<evidence type="ECO:0000259" key="7">
    <source>
        <dbReference type="Pfam" id="PF22073"/>
    </source>
</evidence>
<dbReference type="Pfam" id="PF22064">
    <property type="entry name" value="Cep192_D2"/>
    <property type="match status" value="1"/>
</dbReference>
<dbReference type="Pfam" id="PF22067">
    <property type="entry name" value="Cep192_D3"/>
    <property type="match status" value="1"/>
</dbReference>
<feature type="domain" description="Cep192/Spd-2-like" evidence="7">
    <location>
        <begin position="2035"/>
        <end position="2153"/>
    </location>
</feature>
<feature type="compositionally biased region" description="Polar residues" evidence="1">
    <location>
        <begin position="1148"/>
        <end position="1161"/>
    </location>
</feature>
<feature type="compositionally biased region" description="Polar residues" evidence="1">
    <location>
        <begin position="1420"/>
        <end position="1461"/>
    </location>
</feature>
<evidence type="ECO:0000259" key="6">
    <source>
        <dbReference type="Pfam" id="PF22067"/>
    </source>
</evidence>
<feature type="region of interest" description="Disordered" evidence="1">
    <location>
        <begin position="388"/>
        <end position="420"/>
    </location>
</feature>
<dbReference type="Gene3D" id="2.60.40.10">
    <property type="entry name" value="Immunoglobulins"/>
    <property type="match status" value="3"/>
</dbReference>
<evidence type="ECO:0000259" key="9">
    <source>
        <dbReference type="Pfam" id="PF22076"/>
    </source>
</evidence>
<dbReference type="Pfam" id="PF22066">
    <property type="entry name" value="Cep192_D8"/>
    <property type="match status" value="1"/>
</dbReference>
<feature type="compositionally biased region" description="Low complexity" evidence="1">
    <location>
        <begin position="1277"/>
        <end position="1288"/>
    </location>
</feature>
<dbReference type="InterPro" id="IPR057662">
    <property type="entry name" value="CEP192_Aurora-A_bind"/>
</dbReference>
<dbReference type="InterPro" id="IPR054091">
    <property type="entry name" value="Cep192-like_D5"/>
</dbReference>
<dbReference type="Pfam" id="PF22076">
    <property type="entry name" value="Cep192_D6"/>
    <property type="match status" value="1"/>
</dbReference>
<feature type="domain" description="Cep192-like" evidence="4">
    <location>
        <begin position="2546"/>
        <end position="2668"/>
    </location>
</feature>
<evidence type="ECO:0000259" key="5">
    <source>
        <dbReference type="Pfam" id="PF22066"/>
    </source>
</evidence>
<feature type="region of interest" description="Disordered" evidence="1">
    <location>
        <begin position="571"/>
        <end position="618"/>
    </location>
</feature>
<feature type="domain" description="Cep192-like" evidence="8">
    <location>
        <begin position="2159"/>
        <end position="2336"/>
    </location>
</feature>
<feature type="domain" description="Cep192-like" evidence="3">
    <location>
        <begin position="1749"/>
        <end position="1900"/>
    </location>
</feature>
<dbReference type="Pfam" id="PF22073">
    <property type="entry name" value="Cep192_D4"/>
    <property type="match status" value="1"/>
</dbReference>
<feature type="compositionally biased region" description="Low complexity" evidence="1">
    <location>
        <begin position="1299"/>
        <end position="1309"/>
    </location>
</feature>
<gene>
    <name evidence="10" type="ORF">HHUSO_G5207</name>
</gene>
<feature type="compositionally biased region" description="Low complexity" evidence="1">
    <location>
        <begin position="1381"/>
        <end position="1397"/>
    </location>
</feature>
<accession>A0ABR1A107</accession>
<dbReference type="PANTHER" id="PTHR16029:SF11">
    <property type="entry name" value="CENTROSOMAL PROTEIN OF 192 KDA"/>
    <property type="match status" value="1"/>
</dbReference>
<evidence type="ECO:0000259" key="8">
    <source>
        <dbReference type="Pfam" id="PF22074"/>
    </source>
</evidence>
<dbReference type="InterPro" id="IPR054086">
    <property type="entry name" value="Cep192-like_D2"/>
</dbReference>
<evidence type="ECO:0000259" key="3">
    <source>
        <dbReference type="Pfam" id="PF22064"/>
    </source>
</evidence>
<feature type="region of interest" description="Disordered" evidence="1">
    <location>
        <begin position="250"/>
        <end position="284"/>
    </location>
</feature>
<dbReference type="Pfam" id="PF22074">
    <property type="entry name" value="Cep192_D5"/>
    <property type="match status" value="1"/>
</dbReference>
<sequence length="2812" mass="306593">MTESFRNIEDESFPSFLSNSLGSNSSGVLGNVTLCSNLGLPVAASTIAKIRPESDNRVPDIQASYLEDGQFSLPLMESMNAQKGKFALSFKDDLEDADDFIAAHRISDILVKVQQEESTADNIPSKRYGNPGHFLGLISKHMNDISTGFPPTHTKEIKASKPTTTPHPVTIQEERLTNEAPDRDHFGASMSCVLANEKRLSVDGINSNSTDDDDIDVDKLLDDGLESYFRQVGPPGMQRGHIEGQELPEAESKLQLSRDGAALQNQQRHGPARENMPVQSSTDQENDRFQFVDHYEEDNFQIPNVRLAATGMDSCPASDEDTEDELEAVHQQNVLRQRCLLPSTTRQLVGESNNTRFRPGLEGGSSDEETCVGVRNASNNSGIAFRRSAEGQVINSPLTGGGGDGTSESDEDNGGLATIPTFSSNVQTTYGDLRGLGIVGCNVADEDDCDQLPLQRVGRNSSPAHREMGDRICPLGTGEVGNTVNRLVPSRSSTNRRLMQDRQDALDAMDNPEVASASGAEDNLDSLYFRNVGENCKPADQSNTGILQRTQNSFHLSQFVPQYGGEDMDGPRGGPCGYSTAPEVLTDSNEGEEHTNAESQPFLDNKYLSPTPKNEDAGDRWNHHLEQKPDWNVMFDNNGEGITAPQGEDDSHKVVYQNEEGDWVTDLAYYSSFDKEANLLGDATNLFQDEDFISGTNIIEKIAEDEEEFEKEHCFIQEEKIDAQNISLGLGDTSWKLPTSNYVLMRPSQAPSDFDRSDQSYLRLSLGQFFGQRSEALGFLGDFEYDIRRPSFGYLITSPEKREPFALIRPSDFSYSNQDQDDTLQFGDEDKTLNPDDLEEQLEENDQLPSATFNIADPELHTAVSVEKGKEFQPDSSNNSSYVTNKTNLPLSISTIASAIADASVSADPAQLAAMIMELSAKNRSKRLAAGVCENSSPLNQEQSEILETLHKTCPAGEVNMFDMEKYLKKTESVGYDSEVETRSVSPYSFDSPDWADSASIPQRHAEPNPPECSERKTLKEENTANKKQSNAHDSTAVPYPVDRNSFNRTNVCDISVPLCHSNGRRPLPKPQASGNPATFSAMETRSVGAGQVKPNQKSFVNASGKFVPVKNKTSLKGSASVVNGSNVEQASGNRGASIRSDTGILHVSSSGPRPATTTHGSLKADKPRTSTHAADSKTTASRKSASSSLSSPRNQSAVPPSDTQRKDQEKMKSSRNRPTGKAMPVTDAVLSGAEKHVSFVETGALPATGKQVDSTKAKVPEQDVQYPEDTQFSFRPSTSPLTHSSPSQVSGMETVKGSSSNSPTSSASSVERHICGSLSPQSDCSSLSLSRLTYVSVYDGTLQNSTIIRSPEKPKNNDTIQLSTTIVRASPTPPVDQDLASGKADAAPSSASPKPKSSNRHQSAESMGARSKSEHNNRTKLTSEIGKQQSEPCLTNQERENYTSSNSSNAIDQPKNVNQTWKNGAGETPSLNMFFANRGAGMFTPDDCRYVPISSFKPHGVSNVPCVAPALPTLLTGHSLFTSPIAQQYLGNLPTLHPYGMGAHSGPYGVPVGLSRANLSPGHVQNTVSLGVSAPHQVAEFLNAAQFYNAHSSAIDQNLNAGKPYQTHEIEVGGLGGWSEGGIGSGHVVVPEELKFPNACCVGIASQNSLGMFNPTDRWMQVNIAIHSLSINGEKVESLPHQWLIVKNKTIIGPKTTEEQKVLFIPPHPGVYQCVLSVSSWPVSADTEVVAQAEAFAGKVLMMAMAETPSIEVEVGNSGCLEFGDVTSGSVKALPLKLLNRTHATVPIRLVISANATAWRCFTFCKNPVDISAESALQVGRISPLAAPSHISHVMHANYGEEPEEFLVWIHFRAPQKYMSSGDLGPADEYSARINIEVDSPGPSHVIKSILLHARSGIARIHAPKHLQTVHLSTLLGTTAKQMLPLKNAGNIDVQLKIKITNSEDCFSVKPEDLFLRAGDEQEIMISFTSQGNRTFRESVLTILVLPTGPQYEVVLKGEICLEKTGEMYLEKTGKSVVSGQSLSSGSSTPTDVPPILSNKQFMAWGGVTLGRAVQQKLVLRNNSLASVQQLRLLIRGQDQDCFQLQSTFGPEERLSSHRELTVRPNEDAVVHLLFTPTRVSCMLAKLEIKQSGMRSTQPGIKFTIPLSGYGGTSNIILEDVKKLSDSYIVTLNGIAPGKVSKVTICMRNTGSRAAYIKAIPFMDLQTEKLMDPKVISISPQQFVLKERTRKVITVLCKSTQRENELCATKMSCLSTICFFCGDEISRQQFRRLLSRKPEAGKQMLPKNSLLKNVIFNERFFEEEQVSEVYDLPQRPNDDQLFYRNMNKVILLVFGNSEMDTSGSDYVDSLQPSPRHSFESDSGLRNPDRHVSNASLDVLPVKGPQGPPLTLSVSDKVLNKSLEPQQTWSIQPEQLILSAPSIDGAADTGHVKILNHSTRGLNFELSWPAHCLTITPQHGIIEPQSHLQILVSPNPSLATKPSLLPWSGQIYIQSDNQQKFIKVQILADIAPEVSATASSTKQLSVLPAQPETPILQMAKPFPKPPSTNVEIKNKTLIFPTTTSGASSESHLEVENNGEGEVRWYLSSFAPPYVKGVDDSGDVYRATYTAFRCSRVSGTLEAHGKIKVAITFLPRGGGDYAQFWDLECHPITDAHMKHKIRFQLCGTGRKAGGVVDIKDSSSTLVRIEAAAKARKIPGSDASAFKASQDEGTQRGVFAPQDSYTFPYTRVGGSSTLKVNVRNNTFATHMLKFVSPKEPFHIKHSKYSLRTQHYINLPVQFRPDAAGKFEALLLIQTDAYGSLTIQLAGEAVE</sequence>
<protein>
    <submittedName>
        <fullName evidence="10">Centrosomal protein of 192 kDa isoform X1</fullName>
    </submittedName>
</protein>
<keyword evidence="11" id="KW-1185">Reference proteome</keyword>
<feature type="region of interest" description="Disordered" evidence="1">
    <location>
        <begin position="1367"/>
        <end position="1461"/>
    </location>
</feature>
<name>A0ABR1A107_HUSHU</name>
<dbReference type="InterPro" id="IPR054087">
    <property type="entry name" value="Cep192-like_D7"/>
</dbReference>
<feature type="region of interest" description="Disordered" evidence="1">
    <location>
        <begin position="353"/>
        <end position="373"/>
    </location>
</feature>
<evidence type="ECO:0000256" key="1">
    <source>
        <dbReference type="SAM" id="MobiDB-lite"/>
    </source>
</evidence>
<feature type="compositionally biased region" description="Basic and acidic residues" evidence="1">
    <location>
        <begin position="1204"/>
        <end position="1213"/>
    </location>
</feature>